<evidence type="ECO:0000256" key="2">
    <source>
        <dbReference type="SAM" id="Phobius"/>
    </source>
</evidence>
<dbReference type="Gene3D" id="2.40.30.170">
    <property type="match status" value="1"/>
</dbReference>
<dbReference type="Gene3D" id="1.10.287.470">
    <property type="entry name" value="Helix hairpin bin"/>
    <property type="match status" value="1"/>
</dbReference>
<feature type="domain" description="CusB-like beta-barrel" evidence="4">
    <location>
        <begin position="204"/>
        <end position="273"/>
    </location>
</feature>
<name>A0ABP7YAW3_9SPHI</name>
<feature type="domain" description="YknX-like C-terminal permuted SH3-like" evidence="5">
    <location>
        <begin position="283"/>
        <end position="350"/>
    </location>
</feature>
<evidence type="ECO:0000256" key="1">
    <source>
        <dbReference type="ARBA" id="ARBA00009477"/>
    </source>
</evidence>
<feature type="domain" description="Multidrug resistance protein MdtA-like barrel-sandwich hybrid" evidence="3">
    <location>
        <begin position="71"/>
        <end position="192"/>
    </location>
</feature>
<keyword evidence="2" id="KW-0472">Membrane</keyword>
<evidence type="ECO:0000259" key="5">
    <source>
        <dbReference type="Pfam" id="PF25989"/>
    </source>
</evidence>
<dbReference type="Proteomes" id="UP001500101">
    <property type="component" value="Unassembled WGS sequence"/>
</dbReference>
<dbReference type="PANTHER" id="PTHR30469">
    <property type="entry name" value="MULTIDRUG RESISTANCE PROTEIN MDTA"/>
    <property type="match status" value="1"/>
</dbReference>
<reference evidence="7" key="1">
    <citation type="journal article" date="2019" name="Int. J. Syst. Evol. Microbiol.">
        <title>The Global Catalogue of Microorganisms (GCM) 10K type strain sequencing project: providing services to taxonomists for standard genome sequencing and annotation.</title>
        <authorList>
            <consortium name="The Broad Institute Genomics Platform"/>
            <consortium name="The Broad Institute Genome Sequencing Center for Infectious Disease"/>
            <person name="Wu L."/>
            <person name="Ma J."/>
        </authorList>
    </citation>
    <scope>NUCLEOTIDE SEQUENCE [LARGE SCALE GENOMIC DNA]</scope>
    <source>
        <strain evidence="7">JCM 16704</strain>
    </source>
</reference>
<dbReference type="PANTHER" id="PTHR30469:SF36">
    <property type="entry name" value="BLL3903 PROTEIN"/>
    <property type="match status" value="1"/>
</dbReference>
<dbReference type="RefSeq" id="WP_344673125.1">
    <property type="nucleotide sequence ID" value="NZ_BAAAZI010000004.1"/>
</dbReference>
<dbReference type="Pfam" id="PF25954">
    <property type="entry name" value="Beta-barrel_RND_2"/>
    <property type="match status" value="1"/>
</dbReference>
<dbReference type="InterPro" id="IPR058637">
    <property type="entry name" value="YknX-like_C"/>
</dbReference>
<feature type="transmembrane region" description="Helical" evidence="2">
    <location>
        <begin position="6"/>
        <end position="25"/>
    </location>
</feature>
<dbReference type="Pfam" id="PF25989">
    <property type="entry name" value="YknX_C"/>
    <property type="match status" value="1"/>
</dbReference>
<dbReference type="EMBL" id="BAAAZI010000004">
    <property type="protein sequence ID" value="GAA4133282.1"/>
    <property type="molecule type" value="Genomic_DNA"/>
</dbReference>
<evidence type="ECO:0000259" key="4">
    <source>
        <dbReference type="Pfam" id="PF25954"/>
    </source>
</evidence>
<proteinExistence type="inferred from homology"/>
<keyword evidence="2" id="KW-1133">Transmembrane helix</keyword>
<dbReference type="Gene3D" id="2.40.50.100">
    <property type="match status" value="1"/>
</dbReference>
<dbReference type="Gene3D" id="2.40.420.20">
    <property type="match status" value="1"/>
</dbReference>
<dbReference type="InterPro" id="IPR006143">
    <property type="entry name" value="RND_pump_MFP"/>
</dbReference>
<comment type="similarity">
    <text evidence="1">Belongs to the membrane fusion protein (MFP) (TC 8.A.1) family.</text>
</comment>
<comment type="caution">
    <text evidence="6">The sequence shown here is derived from an EMBL/GenBank/DDBJ whole genome shotgun (WGS) entry which is preliminary data.</text>
</comment>
<gene>
    <name evidence="6" type="ORF">GCM10022216_05230</name>
</gene>
<protein>
    <submittedName>
        <fullName evidence="6">Efflux RND transporter periplasmic adaptor subunit</fullName>
    </submittedName>
</protein>
<dbReference type="InterPro" id="IPR058625">
    <property type="entry name" value="MdtA-like_BSH"/>
</dbReference>
<dbReference type="SUPFAM" id="SSF111369">
    <property type="entry name" value="HlyD-like secretion proteins"/>
    <property type="match status" value="1"/>
</dbReference>
<sequence length="353" mass="38340">MKRRSVILLVIALAIVIGLIGYRIFTNQKKEAKQNGPSGARSAAKVYGMVIQGQPFSDFLSLSGSIEADEQIELHSEISGIVESINFSEGSRVGQGQMLIRINDAELQAQLSQAMTRNNLAAENERRAKLLLEKEAISQEEYDIASADFRTAQSQIQLIRAQLSKTVIRAPFSGTIGLRNISKGSYVTPATIIAQLVNTNRLKVSFSIPEKYANKVSVNNQIKFNVQGVEGEFTAKIYATEPSVEMNTRTLLVKAITPNPNAKLIPGTFANIIFPLETLENGLLVPAEALIPIQNGKKVFVMRNKKAKEVLVETGARTDSAVLITSGLIAGDTVLTSGVMSLRDGSPVKVTLR</sequence>
<organism evidence="6 7">
    <name type="scientific">Sphingobacterium kyonggiense</name>
    <dbReference type="NCBI Taxonomy" id="714075"/>
    <lineage>
        <taxon>Bacteria</taxon>
        <taxon>Pseudomonadati</taxon>
        <taxon>Bacteroidota</taxon>
        <taxon>Sphingobacteriia</taxon>
        <taxon>Sphingobacteriales</taxon>
        <taxon>Sphingobacteriaceae</taxon>
        <taxon>Sphingobacterium</taxon>
    </lineage>
</organism>
<dbReference type="NCBIfam" id="TIGR01730">
    <property type="entry name" value="RND_mfp"/>
    <property type="match status" value="1"/>
</dbReference>
<dbReference type="InterPro" id="IPR058792">
    <property type="entry name" value="Beta-barrel_RND_2"/>
</dbReference>
<evidence type="ECO:0000313" key="6">
    <source>
        <dbReference type="EMBL" id="GAA4133282.1"/>
    </source>
</evidence>
<keyword evidence="7" id="KW-1185">Reference proteome</keyword>
<dbReference type="Pfam" id="PF25917">
    <property type="entry name" value="BSH_RND"/>
    <property type="match status" value="1"/>
</dbReference>
<keyword evidence="2" id="KW-0812">Transmembrane</keyword>
<evidence type="ECO:0000313" key="7">
    <source>
        <dbReference type="Proteomes" id="UP001500101"/>
    </source>
</evidence>
<accession>A0ABP7YAW3</accession>
<evidence type="ECO:0000259" key="3">
    <source>
        <dbReference type="Pfam" id="PF25917"/>
    </source>
</evidence>